<organism evidence="1 2">
    <name type="scientific">Striga asiatica</name>
    <name type="common">Asiatic witchweed</name>
    <name type="synonym">Buchnera asiatica</name>
    <dbReference type="NCBI Taxonomy" id="4170"/>
    <lineage>
        <taxon>Eukaryota</taxon>
        <taxon>Viridiplantae</taxon>
        <taxon>Streptophyta</taxon>
        <taxon>Embryophyta</taxon>
        <taxon>Tracheophyta</taxon>
        <taxon>Spermatophyta</taxon>
        <taxon>Magnoliopsida</taxon>
        <taxon>eudicotyledons</taxon>
        <taxon>Gunneridae</taxon>
        <taxon>Pentapetalae</taxon>
        <taxon>asterids</taxon>
        <taxon>lamiids</taxon>
        <taxon>Lamiales</taxon>
        <taxon>Orobanchaceae</taxon>
        <taxon>Buchnereae</taxon>
        <taxon>Striga</taxon>
    </lineage>
</organism>
<dbReference type="AlphaFoldDB" id="A0A5A7RB19"/>
<name>A0A5A7RB19_STRAF</name>
<evidence type="ECO:0000313" key="1">
    <source>
        <dbReference type="EMBL" id="GER54799.1"/>
    </source>
</evidence>
<protein>
    <submittedName>
        <fullName evidence="1">Tfp pilus assembly protein</fullName>
    </submittedName>
</protein>
<accession>A0A5A7RB19</accession>
<gene>
    <name evidence="1" type="ORF">STAS_32429</name>
</gene>
<reference evidence="2" key="1">
    <citation type="journal article" date="2019" name="Curr. Biol.">
        <title>Genome Sequence of Striga asiatica Provides Insight into the Evolution of Plant Parasitism.</title>
        <authorList>
            <person name="Yoshida S."/>
            <person name="Kim S."/>
            <person name="Wafula E.K."/>
            <person name="Tanskanen J."/>
            <person name="Kim Y.M."/>
            <person name="Honaas L."/>
            <person name="Yang Z."/>
            <person name="Spallek T."/>
            <person name="Conn C.E."/>
            <person name="Ichihashi Y."/>
            <person name="Cheong K."/>
            <person name="Cui S."/>
            <person name="Der J.P."/>
            <person name="Gundlach H."/>
            <person name="Jiao Y."/>
            <person name="Hori C."/>
            <person name="Ishida J.K."/>
            <person name="Kasahara H."/>
            <person name="Kiba T."/>
            <person name="Kim M.S."/>
            <person name="Koo N."/>
            <person name="Laohavisit A."/>
            <person name="Lee Y.H."/>
            <person name="Lumba S."/>
            <person name="McCourt P."/>
            <person name="Mortimer J.C."/>
            <person name="Mutuku J.M."/>
            <person name="Nomura T."/>
            <person name="Sasaki-Sekimoto Y."/>
            <person name="Seto Y."/>
            <person name="Wang Y."/>
            <person name="Wakatake T."/>
            <person name="Sakakibara H."/>
            <person name="Demura T."/>
            <person name="Yamaguchi S."/>
            <person name="Yoneyama K."/>
            <person name="Manabe R.I."/>
            <person name="Nelson D.C."/>
            <person name="Schulman A.H."/>
            <person name="Timko M.P."/>
            <person name="dePamphilis C.W."/>
            <person name="Choi D."/>
            <person name="Shirasu K."/>
        </authorList>
    </citation>
    <scope>NUCLEOTIDE SEQUENCE [LARGE SCALE GENOMIC DNA]</scope>
    <source>
        <strain evidence="2">cv. UVA1</strain>
    </source>
</reference>
<proteinExistence type="predicted"/>
<keyword evidence="2" id="KW-1185">Reference proteome</keyword>
<dbReference type="EMBL" id="BKCP01011514">
    <property type="protein sequence ID" value="GER54799.1"/>
    <property type="molecule type" value="Genomic_DNA"/>
</dbReference>
<sequence>MYATAMADSYASVTSRCGSSQFATSAWAVGTTPNPPMARNNRARSGRYLPAALDGDISMRTVHAPRIEIPVRYTACQAGEHRKMVRWREWQQRRWQAVLERRQNVAPLRKTKNGQLVPAVSPPMSDFADVSRFVRETTQDGDVLCFFDPSLAPSINLFSHLLPLECI</sequence>
<dbReference type="Proteomes" id="UP000325081">
    <property type="component" value="Unassembled WGS sequence"/>
</dbReference>
<evidence type="ECO:0000313" key="2">
    <source>
        <dbReference type="Proteomes" id="UP000325081"/>
    </source>
</evidence>
<comment type="caution">
    <text evidence="1">The sequence shown here is derived from an EMBL/GenBank/DDBJ whole genome shotgun (WGS) entry which is preliminary data.</text>
</comment>